<protein>
    <submittedName>
        <fullName evidence="2">Thiamine transporter</fullName>
    </submittedName>
</protein>
<feature type="transmembrane region" description="Helical" evidence="1">
    <location>
        <begin position="243"/>
        <end position="262"/>
    </location>
</feature>
<feature type="transmembrane region" description="Helical" evidence="1">
    <location>
        <begin position="175"/>
        <end position="205"/>
    </location>
</feature>
<comment type="caution">
    <text evidence="2">The sequence shown here is derived from an EMBL/GenBank/DDBJ whole genome shotgun (WGS) entry which is preliminary data.</text>
</comment>
<dbReference type="RefSeq" id="WP_028126928.1">
    <property type="nucleotide sequence ID" value="NZ_PHNE01000001.1"/>
</dbReference>
<proteinExistence type="predicted"/>
<dbReference type="AlphaFoldDB" id="A0A2S5RFA0"/>
<organism evidence="2 3">
    <name type="scientific">Williamsoniiplasma lucivorax</name>
    <dbReference type="NCBI Taxonomy" id="209274"/>
    <lineage>
        <taxon>Bacteria</taxon>
        <taxon>Bacillati</taxon>
        <taxon>Mycoplasmatota</taxon>
        <taxon>Mollicutes</taxon>
        <taxon>Entomoplasmatales</taxon>
        <taxon>Williamsoniiplasma</taxon>
    </lineage>
</organism>
<keyword evidence="3" id="KW-1185">Reference proteome</keyword>
<dbReference type="GO" id="GO:0005886">
    <property type="term" value="C:plasma membrane"/>
    <property type="evidence" value="ECO:0007669"/>
    <property type="project" value="InterPro"/>
</dbReference>
<keyword evidence="1" id="KW-0812">Transmembrane</keyword>
<dbReference type="GO" id="GO:0015234">
    <property type="term" value="F:thiamine transmembrane transporter activity"/>
    <property type="evidence" value="ECO:0007669"/>
    <property type="project" value="InterPro"/>
</dbReference>
<evidence type="ECO:0000313" key="3">
    <source>
        <dbReference type="Proteomes" id="UP000237865"/>
    </source>
</evidence>
<feature type="transmembrane region" description="Helical" evidence="1">
    <location>
        <begin position="132"/>
        <end position="155"/>
    </location>
</feature>
<feature type="transmembrane region" description="Helical" evidence="1">
    <location>
        <begin position="91"/>
        <end position="111"/>
    </location>
</feature>
<name>A0A2S5RFA0_9MOLU</name>
<sequence length="325" mass="36658">MKIAFTKIEKPPLVKMGMGFAITFFLIMLSLLITFCLMKISWTNINDGEVFENIKTMMIMVFALSLAFSILIAISWILSNLEKIIDNKMQFILLSILSFNFVNIGILIYLFHKNKIENTREKITWKGIAHRFGFRKLTVYDVVLCGMFTALTITFEYVGQFLPQLPNGGGLGISYLPLITLAVVSTPILAIIAGGTTALIALAFIGNSYIISAWSYLLDYFIPMIIPGIVGFFKFKINSDKDYVSYVNFIIIGFFTFLGIYISQTLSGYFVWVATFGPSWGESGWAYSIIYNAISVWALAYPFNQVLMVPTIKAAKLASRYRSKR</sequence>
<feature type="transmembrane region" description="Helical" evidence="1">
    <location>
        <begin position="59"/>
        <end position="79"/>
    </location>
</feature>
<feature type="transmembrane region" description="Helical" evidence="1">
    <location>
        <begin position="217"/>
        <end position="237"/>
    </location>
</feature>
<evidence type="ECO:0000256" key="1">
    <source>
        <dbReference type="SAM" id="Phobius"/>
    </source>
</evidence>
<accession>A0A2S5RFA0</accession>
<dbReference type="Proteomes" id="UP000237865">
    <property type="component" value="Unassembled WGS sequence"/>
</dbReference>
<dbReference type="Gene3D" id="1.10.1760.20">
    <property type="match status" value="1"/>
</dbReference>
<dbReference type="InterPro" id="IPR012651">
    <property type="entry name" value="Thia_Transptr_ThiT"/>
</dbReference>
<dbReference type="STRING" id="1399797.GCA_000518285_01725"/>
<evidence type="ECO:0000313" key="2">
    <source>
        <dbReference type="EMBL" id="PPE05994.1"/>
    </source>
</evidence>
<feature type="transmembrane region" description="Helical" evidence="1">
    <location>
        <begin position="296"/>
        <end position="315"/>
    </location>
</feature>
<dbReference type="EMBL" id="PHNE01000001">
    <property type="protein sequence ID" value="PPE05994.1"/>
    <property type="molecule type" value="Genomic_DNA"/>
</dbReference>
<keyword evidence="1" id="KW-1133">Transmembrane helix</keyword>
<keyword evidence="1" id="KW-0472">Membrane</keyword>
<feature type="transmembrane region" description="Helical" evidence="1">
    <location>
        <begin position="20"/>
        <end position="38"/>
    </location>
</feature>
<gene>
    <name evidence="2" type="primary">thiT</name>
    <name evidence="2" type="ORF">ELUCI_v1c02850</name>
</gene>
<dbReference type="Pfam" id="PF09515">
    <property type="entry name" value="Thia_YuaJ"/>
    <property type="match status" value="1"/>
</dbReference>
<reference evidence="2 3" key="1">
    <citation type="submission" date="2017-11" db="EMBL/GenBank/DDBJ databases">
        <title>Genome sequence of Entomoplasma lucivorax PIPN-2 (ATCC 49196).</title>
        <authorList>
            <person name="Lo W.-S."/>
            <person name="Gasparich G.E."/>
            <person name="Kuo C.-H."/>
        </authorList>
    </citation>
    <scope>NUCLEOTIDE SEQUENCE [LARGE SCALE GENOMIC DNA]</scope>
    <source>
        <strain evidence="2 3">PIPN-2</strain>
    </source>
</reference>